<dbReference type="RefSeq" id="WP_311362006.1">
    <property type="nucleotide sequence ID" value="NZ_JAVRIE010000004.1"/>
</dbReference>
<dbReference type="PANTHER" id="PTHR46928">
    <property type="entry name" value="MESENCHYME-SPECIFIC CELL SURFACE GLYCOPROTEIN"/>
    <property type="match status" value="1"/>
</dbReference>
<dbReference type="InterPro" id="IPR052956">
    <property type="entry name" value="Mesenchyme-surface_protein"/>
</dbReference>
<protein>
    <submittedName>
        <fullName evidence="4">Choice-of-anchor I family protein</fullName>
    </submittedName>
</protein>
<accession>A0AAW8R5A2</accession>
<dbReference type="InterPro" id="IPR015943">
    <property type="entry name" value="WD40/YVTN_repeat-like_dom_sf"/>
</dbReference>
<keyword evidence="2" id="KW-0732">Signal</keyword>
<name>A0AAW8R5A2_9ALTE</name>
<evidence type="ECO:0000313" key="5">
    <source>
        <dbReference type="Proteomes" id="UP001249020"/>
    </source>
</evidence>
<feature type="region of interest" description="Disordered" evidence="1">
    <location>
        <begin position="28"/>
        <end position="67"/>
    </location>
</feature>
<evidence type="ECO:0000259" key="3">
    <source>
        <dbReference type="Pfam" id="PF22494"/>
    </source>
</evidence>
<comment type="caution">
    <text evidence="4">The sequence shown here is derived from an EMBL/GenBank/DDBJ whole genome shotgun (WGS) entry which is preliminary data.</text>
</comment>
<evidence type="ECO:0000256" key="2">
    <source>
        <dbReference type="SAM" id="SignalP"/>
    </source>
</evidence>
<dbReference type="SUPFAM" id="SSF75011">
    <property type="entry name" value="3-carboxy-cis,cis-mucoante lactonizing enzyme"/>
    <property type="match status" value="1"/>
</dbReference>
<reference evidence="4 5" key="1">
    <citation type="submission" date="2023-09" db="EMBL/GenBank/DDBJ databases">
        <authorList>
            <person name="Rey-Velasco X."/>
        </authorList>
    </citation>
    <scope>NUCLEOTIDE SEQUENCE [LARGE SCALE GENOMIC DNA]</scope>
    <source>
        <strain evidence="4 5">W409</strain>
    </source>
</reference>
<organism evidence="4 5">
    <name type="scientific">Brumicola blandensis</name>
    <dbReference type="NCBI Taxonomy" id="3075611"/>
    <lineage>
        <taxon>Bacteria</taxon>
        <taxon>Pseudomonadati</taxon>
        <taxon>Pseudomonadota</taxon>
        <taxon>Gammaproteobacteria</taxon>
        <taxon>Alteromonadales</taxon>
        <taxon>Alteromonadaceae</taxon>
        <taxon>Brumicola</taxon>
    </lineage>
</organism>
<dbReference type="EMBL" id="JAVRIE010000004">
    <property type="protein sequence ID" value="MDT0583240.1"/>
    <property type="molecule type" value="Genomic_DNA"/>
</dbReference>
<feature type="compositionally biased region" description="Basic and acidic residues" evidence="1">
    <location>
        <begin position="500"/>
        <end position="510"/>
    </location>
</feature>
<dbReference type="InterPro" id="IPR055188">
    <property type="entry name" value="Choice_anch_I"/>
</dbReference>
<keyword evidence="5" id="KW-1185">Reference proteome</keyword>
<gene>
    <name evidence="4" type="ORF">RM544_11875</name>
</gene>
<proteinExistence type="predicted"/>
<dbReference type="Pfam" id="PF22494">
    <property type="entry name" value="choice_anch_I"/>
    <property type="match status" value="1"/>
</dbReference>
<feature type="signal peptide" evidence="2">
    <location>
        <begin position="1"/>
        <end position="25"/>
    </location>
</feature>
<feature type="compositionally biased region" description="Low complexity" evidence="1">
    <location>
        <begin position="33"/>
        <end position="42"/>
    </location>
</feature>
<dbReference type="InterPro" id="IPR008160">
    <property type="entry name" value="Collagen"/>
</dbReference>
<feature type="compositionally biased region" description="Acidic residues" evidence="1">
    <location>
        <begin position="43"/>
        <end position="61"/>
    </location>
</feature>
<evidence type="ECO:0000313" key="4">
    <source>
        <dbReference type="EMBL" id="MDT0583240.1"/>
    </source>
</evidence>
<dbReference type="Gene3D" id="2.130.10.10">
    <property type="entry name" value="YVTN repeat-like/Quinoprotein amine dehydrogenase"/>
    <property type="match status" value="1"/>
</dbReference>
<dbReference type="PROSITE" id="PS51257">
    <property type="entry name" value="PROKAR_LIPOPROTEIN"/>
    <property type="match status" value="1"/>
</dbReference>
<feature type="region of interest" description="Disordered" evidence="1">
    <location>
        <begin position="488"/>
        <end position="514"/>
    </location>
</feature>
<dbReference type="AlphaFoldDB" id="A0AAW8R5A2"/>
<dbReference type="PANTHER" id="PTHR46928:SF1">
    <property type="entry name" value="MESENCHYME-SPECIFIC CELL SURFACE GLYCOPROTEIN"/>
    <property type="match status" value="1"/>
</dbReference>
<dbReference type="Pfam" id="PF01391">
    <property type="entry name" value="Collagen"/>
    <property type="match status" value="1"/>
</dbReference>
<feature type="chain" id="PRO_5043667516" evidence="2">
    <location>
        <begin position="26"/>
        <end position="608"/>
    </location>
</feature>
<dbReference type="Proteomes" id="UP001249020">
    <property type="component" value="Unassembled WGS sequence"/>
</dbReference>
<feature type="domain" description="Choice-of-anchor I" evidence="3">
    <location>
        <begin position="79"/>
        <end position="605"/>
    </location>
</feature>
<dbReference type="NCBIfam" id="NF038117">
    <property type="entry name" value="choice_anch_I"/>
    <property type="match status" value="1"/>
</dbReference>
<sequence>MLQSKFKISLLAIALGFVLSGCGLDGDDGDTGETGTQGPQGDPGDDGNDGQDGADGEDGSDGTDASTGVSMSLVARAALGAQGSAEIVQYHKASQTIYATNSANNTIAIIAADSITSTELSNPTSSVNLTVSSITLPTTASGVDLGGLTSIAISNDLLAVAMPAANKTDNGFILFYTGLDNSSPAFLDSVEVGALPDSIAFTPDGGKLVVANEGEPNDDYSVDPEGTISVIDILASGEPEETAETVTFTDLNGTQAALEAQGMHFPNPDGRTINGNAITTTVAQDLEPEYVTTKNGTAYITLQENNGLAILDLEDLSIQVVGLGSKNWSGLDFDGQENAAVSFGQYEGLRGVYMPDTIANYDWKGATFLVTANEGDAREYFFDVADEAACTAANGQAYDADDGCLAYSDEVKVEDLTAEAGSALEALQADGRLNDLRVTNVLGDSDGNGEYETAYTYGGRSFTIWDQNGLVVFDSGDDLERITASIHGAQFNNGDDENEGDSRSENKGPEPEALTVGQIGDRNYAFVGTERMGGIFVYDVTNPFDAFFADYVINRDLTEGSTVIDGIGDLAPESLLFVDAVDSATGQALVIVGNEVSGTVSVYEVTPN</sequence>
<evidence type="ECO:0000256" key="1">
    <source>
        <dbReference type="SAM" id="MobiDB-lite"/>
    </source>
</evidence>